<dbReference type="CTD" id="128710"/>
<evidence type="ECO:0000256" key="1">
    <source>
        <dbReference type="SAM" id="MobiDB-lite"/>
    </source>
</evidence>
<feature type="compositionally biased region" description="Polar residues" evidence="1">
    <location>
        <begin position="156"/>
        <end position="186"/>
    </location>
</feature>
<evidence type="ECO:0000313" key="2">
    <source>
        <dbReference type="Ensembl" id="ENSGWIP00000054193.1"/>
    </source>
</evidence>
<dbReference type="PANTHER" id="PTHR28557">
    <property type="entry name" value="PROTEIN SLX4IP"/>
    <property type="match status" value="1"/>
</dbReference>
<dbReference type="PANTHER" id="PTHR28557:SF1">
    <property type="entry name" value="PROTEIN SLX4IP"/>
    <property type="match status" value="1"/>
</dbReference>
<feature type="region of interest" description="Disordered" evidence="1">
    <location>
        <begin position="351"/>
        <end position="371"/>
    </location>
</feature>
<feature type="region of interest" description="Disordered" evidence="1">
    <location>
        <begin position="231"/>
        <end position="256"/>
    </location>
</feature>
<sequence>MAPRKFVIKCGNFAVLVDLHILPLGGQEEVSWFTTDHIEEVTALVRVAVDQRARQYTEFLQNRRRVKQKKDLPPASAFFAKDLRVFPERYLVCVSCPEEALAQQRNPSVAATKVSEQSRSEYFPSVGGGDLNCSTTAKKMTLQKIAKQAHTHQERCGSSTVKQQNEQSSCPKIQRTNPKYQESEANTEIISSSTTLSEEGEQTGTTDKHGWQTSTSGIEALAHEVKQDTCKRRKLSDAGEDPDSQMAKRTCLGGPPETIQTLSTDCSSLTAKHDLLLPIQAKAESKAFPVSECKKTTVEVELLTPGKRAQRLPLTSNNAAQTNQNRLAASLRGLSVKPTSLCSSIGSRSTLAEERNENVPRTSRLRRLKRS</sequence>
<organism evidence="2 3">
    <name type="scientific">Gouania willdenowi</name>
    <name type="common">Blunt-snouted clingfish</name>
    <name type="synonym">Lepadogaster willdenowi</name>
    <dbReference type="NCBI Taxonomy" id="441366"/>
    <lineage>
        <taxon>Eukaryota</taxon>
        <taxon>Metazoa</taxon>
        <taxon>Chordata</taxon>
        <taxon>Craniata</taxon>
        <taxon>Vertebrata</taxon>
        <taxon>Euteleostomi</taxon>
        <taxon>Actinopterygii</taxon>
        <taxon>Neopterygii</taxon>
        <taxon>Teleostei</taxon>
        <taxon>Neoteleostei</taxon>
        <taxon>Acanthomorphata</taxon>
        <taxon>Ovalentaria</taxon>
        <taxon>Blenniimorphae</taxon>
        <taxon>Blenniiformes</taxon>
        <taxon>Gobiesocoidei</taxon>
        <taxon>Gobiesocidae</taxon>
        <taxon>Gobiesocinae</taxon>
        <taxon>Gouania</taxon>
    </lineage>
</organism>
<dbReference type="Proteomes" id="UP000694680">
    <property type="component" value="Chromosome 15"/>
</dbReference>
<reference evidence="2" key="1">
    <citation type="submission" date="2020-06" db="EMBL/GenBank/DDBJ databases">
        <authorList>
            <consortium name="Wellcome Sanger Institute Data Sharing"/>
        </authorList>
    </citation>
    <scope>NUCLEOTIDE SEQUENCE [LARGE SCALE GENOMIC DNA]</scope>
</reference>
<reference evidence="2" key="3">
    <citation type="submission" date="2025-09" db="UniProtKB">
        <authorList>
            <consortium name="Ensembl"/>
        </authorList>
    </citation>
    <scope>IDENTIFICATION</scope>
</reference>
<dbReference type="Pfam" id="PF15744">
    <property type="entry name" value="UPF0492"/>
    <property type="match status" value="2"/>
</dbReference>
<gene>
    <name evidence="2" type="primary">slx4ip</name>
</gene>
<reference evidence="2" key="2">
    <citation type="submission" date="2025-08" db="UniProtKB">
        <authorList>
            <consortium name="Ensembl"/>
        </authorList>
    </citation>
    <scope>IDENTIFICATION</scope>
</reference>
<protein>
    <recommendedName>
        <fullName evidence="4">Protein SLX4IP</fullName>
    </recommendedName>
</protein>
<dbReference type="Ensembl" id="ENSGWIT00000058411.1">
    <property type="protein sequence ID" value="ENSGWIP00000054193.1"/>
    <property type="gene ID" value="ENSGWIG00000025942.1"/>
</dbReference>
<dbReference type="InterPro" id="IPR031479">
    <property type="entry name" value="SLX4IP"/>
</dbReference>
<name>A0A8C5NGR1_GOUWI</name>
<feature type="region of interest" description="Disordered" evidence="1">
    <location>
        <begin position="152"/>
        <end position="212"/>
    </location>
</feature>
<evidence type="ECO:0000313" key="3">
    <source>
        <dbReference type="Proteomes" id="UP000694680"/>
    </source>
</evidence>
<evidence type="ECO:0008006" key="4">
    <source>
        <dbReference type="Google" id="ProtNLM"/>
    </source>
</evidence>
<keyword evidence="3" id="KW-1185">Reference proteome</keyword>
<accession>A0A8C5NGR1</accession>
<dbReference type="RefSeq" id="XP_028324518.1">
    <property type="nucleotide sequence ID" value="XM_028468717.1"/>
</dbReference>
<dbReference type="AlphaFoldDB" id="A0A8C5NGR1"/>
<dbReference type="GeneID" id="114476794"/>
<proteinExistence type="predicted"/>
<feature type="compositionally biased region" description="Low complexity" evidence="1">
    <location>
        <begin position="187"/>
        <end position="205"/>
    </location>
</feature>